<evidence type="ECO:0000313" key="1">
    <source>
        <dbReference type="EMBL" id="QGU95622.1"/>
    </source>
</evidence>
<organism evidence="1 2">
    <name type="scientific">Clostridium bovifaecis</name>
    <dbReference type="NCBI Taxonomy" id="2184719"/>
    <lineage>
        <taxon>Bacteria</taxon>
        <taxon>Bacillati</taxon>
        <taxon>Bacillota</taxon>
        <taxon>Clostridia</taxon>
        <taxon>Eubacteriales</taxon>
        <taxon>Clostridiaceae</taxon>
        <taxon>Clostridium</taxon>
    </lineage>
</organism>
<evidence type="ECO:0000313" key="2">
    <source>
        <dbReference type="Proteomes" id="UP000422764"/>
    </source>
</evidence>
<accession>A0A6I6EPH8</accession>
<proteinExistence type="predicted"/>
<name>A0A6I6EPH8_9CLOT</name>
<protein>
    <submittedName>
        <fullName evidence="1">Uncharacterized protein</fullName>
    </submittedName>
</protein>
<dbReference type="EMBL" id="CP046522">
    <property type="protein sequence ID" value="QGU95622.1"/>
    <property type="molecule type" value="Genomic_DNA"/>
</dbReference>
<dbReference type="Proteomes" id="UP000422764">
    <property type="component" value="Chromosome"/>
</dbReference>
<sequence length="149" mass="17731">MDWNNKIENILNNKKWIKNDTGLWKIQCCKLFKDNEELMLFIVTDELNGPAVTKVEKVVITNNNNELVMFYDNQYDIVLEEGEYEHYSEFLTVREWDALFSGNAVKELLEMDMVSEEEGFYVEPHEGIERFMNNYDERASEEIAEHFNL</sequence>
<keyword evidence="2" id="KW-1185">Reference proteome</keyword>
<dbReference type="AlphaFoldDB" id="A0A6I6EPH8"/>
<reference evidence="1 2" key="1">
    <citation type="submission" date="2019-12" db="EMBL/GenBank/DDBJ databases">
        <title>Genome sequenceing of Clostridium bovifaecis.</title>
        <authorList>
            <person name="Yao Y."/>
        </authorList>
    </citation>
    <scope>NUCLEOTIDE SEQUENCE [LARGE SCALE GENOMIC DNA]</scope>
    <source>
        <strain evidence="1 2">BXX</strain>
    </source>
</reference>
<gene>
    <name evidence="1" type="ORF">GOM49_11475</name>
</gene>